<gene>
    <name evidence="1" type="ORF">XELAEV_18044024mg</name>
</gene>
<protein>
    <submittedName>
        <fullName evidence="1">Uncharacterized protein</fullName>
    </submittedName>
</protein>
<dbReference type="PANTHER" id="PTHR38323">
    <property type="entry name" value="PROTEIN HEATR9"/>
    <property type="match status" value="1"/>
</dbReference>
<dbReference type="InterPro" id="IPR052873">
    <property type="entry name" value="HEATR9"/>
</dbReference>
<evidence type="ECO:0000313" key="2">
    <source>
        <dbReference type="Proteomes" id="UP000694892"/>
    </source>
</evidence>
<evidence type="ECO:0000313" key="1">
    <source>
        <dbReference type="EMBL" id="OCT62931.1"/>
    </source>
</evidence>
<dbReference type="Proteomes" id="UP000694892">
    <property type="component" value="Chromosome 9_10L"/>
</dbReference>
<reference evidence="2" key="1">
    <citation type="journal article" date="2016" name="Nature">
        <title>Genome evolution in the allotetraploid frog Xenopus laevis.</title>
        <authorList>
            <person name="Session A.M."/>
            <person name="Uno Y."/>
            <person name="Kwon T."/>
            <person name="Chapman J.A."/>
            <person name="Toyoda A."/>
            <person name="Takahashi S."/>
            <person name="Fukui A."/>
            <person name="Hikosaka A."/>
            <person name="Suzuki A."/>
            <person name="Kondo M."/>
            <person name="van Heeringen S.J."/>
            <person name="Quigley I."/>
            <person name="Heinz S."/>
            <person name="Ogino H."/>
            <person name="Ochi H."/>
            <person name="Hellsten U."/>
            <person name="Lyons J.B."/>
            <person name="Simakov O."/>
            <person name="Putnam N."/>
            <person name="Stites J."/>
            <person name="Kuroki Y."/>
            <person name="Tanaka T."/>
            <person name="Michiue T."/>
            <person name="Watanabe M."/>
            <person name="Bogdanovic O."/>
            <person name="Lister R."/>
            <person name="Georgiou G."/>
            <person name="Paranjpe S.S."/>
            <person name="van Kruijsbergen I."/>
            <person name="Shu S."/>
            <person name="Carlson J."/>
            <person name="Kinoshita T."/>
            <person name="Ohta Y."/>
            <person name="Mawaribuchi S."/>
            <person name="Jenkins J."/>
            <person name="Grimwood J."/>
            <person name="Schmutz J."/>
            <person name="Mitros T."/>
            <person name="Mozaffari S.V."/>
            <person name="Suzuki Y."/>
            <person name="Haramoto Y."/>
            <person name="Yamamoto T.S."/>
            <person name="Takagi C."/>
            <person name="Heald R."/>
            <person name="Miller K."/>
            <person name="Haudenschild C."/>
            <person name="Kitzman J."/>
            <person name="Nakayama T."/>
            <person name="Izutsu Y."/>
            <person name="Robert J."/>
            <person name="Fortriede J."/>
            <person name="Burns K."/>
            <person name="Lotay V."/>
            <person name="Karimi K."/>
            <person name="Yasuoka Y."/>
            <person name="Dichmann D.S."/>
            <person name="Flajnik M.F."/>
            <person name="Houston D.W."/>
            <person name="Shendure J."/>
            <person name="DuPasquier L."/>
            <person name="Vize P.D."/>
            <person name="Zorn A.M."/>
            <person name="Ito M."/>
            <person name="Marcotte E.M."/>
            <person name="Wallingford J.B."/>
            <person name="Ito Y."/>
            <person name="Asashima M."/>
            <person name="Ueno N."/>
            <person name="Matsuda Y."/>
            <person name="Veenstra G.J."/>
            <person name="Fujiyama A."/>
            <person name="Harland R.M."/>
            <person name="Taira M."/>
            <person name="Rokhsar D.S."/>
        </authorList>
    </citation>
    <scope>NUCLEOTIDE SEQUENCE [LARGE SCALE GENOMIC DNA]</scope>
    <source>
        <strain evidence="2">J</strain>
    </source>
</reference>
<name>A0A974BYA5_XENLA</name>
<dbReference type="AlphaFoldDB" id="A0A974BYA5"/>
<dbReference type="PANTHER" id="PTHR38323:SF1">
    <property type="entry name" value="PROTEIN HEATR9"/>
    <property type="match status" value="1"/>
</dbReference>
<proteinExistence type="predicted"/>
<sequence>MNFSLQLKKDCQALRYEAVKALILLGYLEASTVDVLTHYLKEAHTALRMDLLCALETSLQKDDLIWESEESKFRLVSSLEQNLACGEQGDEMPLQAATCLSYVDNHNEKASCYLLTYLEHKDMKFRMKVG</sequence>
<accession>A0A974BYA5</accession>
<organism evidence="1 2">
    <name type="scientific">Xenopus laevis</name>
    <name type="common">African clawed frog</name>
    <dbReference type="NCBI Taxonomy" id="8355"/>
    <lineage>
        <taxon>Eukaryota</taxon>
        <taxon>Metazoa</taxon>
        <taxon>Chordata</taxon>
        <taxon>Craniata</taxon>
        <taxon>Vertebrata</taxon>
        <taxon>Euteleostomi</taxon>
        <taxon>Amphibia</taxon>
        <taxon>Batrachia</taxon>
        <taxon>Anura</taxon>
        <taxon>Pipoidea</taxon>
        <taxon>Pipidae</taxon>
        <taxon>Xenopodinae</taxon>
        <taxon>Xenopus</taxon>
        <taxon>Xenopus</taxon>
    </lineage>
</organism>
<dbReference type="EMBL" id="CM004482">
    <property type="protein sequence ID" value="OCT62931.1"/>
    <property type="molecule type" value="Genomic_DNA"/>
</dbReference>